<gene>
    <name evidence="3" type="ORF">DDY73_11700</name>
</gene>
<comment type="caution">
    <text evidence="3">The sequence shown here is derived from an EMBL/GenBank/DDBJ whole genome shotgun (WGS) entry which is preliminary data.</text>
</comment>
<dbReference type="Pfam" id="PF00092">
    <property type="entry name" value="VWA"/>
    <property type="match status" value="1"/>
</dbReference>
<dbReference type="PANTHER" id="PTHR10579:SF43">
    <property type="entry name" value="ZINC FINGER (C3HC4-TYPE RING FINGER) FAMILY PROTEIN"/>
    <property type="match status" value="1"/>
</dbReference>
<dbReference type="CDD" id="cd01465">
    <property type="entry name" value="vWA_subgroup"/>
    <property type="match status" value="1"/>
</dbReference>
<protein>
    <recommendedName>
        <fullName evidence="2">VWFA domain-containing protein</fullName>
    </recommendedName>
</protein>
<dbReference type="SMART" id="SM00327">
    <property type="entry name" value="VWA"/>
    <property type="match status" value="1"/>
</dbReference>
<evidence type="ECO:0000256" key="1">
    <source>
        <dbReference type="SAM" id="SignalP"/>
    </source>
</evidence>
<accession>A0A354M565</accession>
<sequence length="611" mass="67784">MRTVKIKSILSVILCMVCFSGLSAQSLTVTGTVTDENDQPLIGANVSIEKSRKGTVTNEQGKYSIEATQDDIIRFSYIGYKTKKVKANRKIINVKLYPDNNLLMEECVITSDEVSNRAISSKQMAVRSLGMPALIYDRYANREEYSHNAENRFKSPVKDPLSTFSIDVDAASYSNIRRFINQGEMPPKDAVRIEEMINYFNYNYPKPTGNDPVRITTEVGICPWNKTHRLVQIGLKAREIESPNLPASNFVFLIDVSGSMFGPTRLELVKSSLRLLVNNLREKDRVAIVTYCGDARVALPSTPGNEKQKIKDALETLTAGGSTAGGAGIEEAYRIAQKNFIAQGNNRIILCTDGDFNVGASSETELENLIESKRKSGIFLTVLGYGMGNYKDNKMQILAQKGNGNHAYIDNIQEANKVLVNEFGSTMYVVAKDVKLQIEFNPAKVQSYRLVGYETRILDNEDFNDDTKDAGEMGAGHTVTALYEIIPTGISGNIPGSIDPLKYQTETNINTQTGNSSELLTVKLRYKTPEEEKSKKIEKSVTDTDKDNVSPDFRFASAVAMFAQLLKDSDFKGEATYDKVIETANKGLSFDPEGYRAEFVRLVQSAKGLKK</sequence>
<evidence type="ECO:0000313" key="4">
    <source>
        <dbReference type="Proteomes" id="UP000262954"/>
    </source>
</evidence>
<feature type="chain" id="PRO_5016693957" description="VWFA domain-containing protein" evidence="1">
    <location>
        <begin position="25"/>
        <end position="611"/>
    </location>
</feature>
<keyword evidence="1" id="KW-0732">Signal</keyword>
<evidence type="ECO:0000259" key="2">
    <source>
        <dbReference type="PROSITE" id="PS50234"/>
    </source>
</evidence>
<reference evidence="3 4" key="1">
    <citation type="journal article" date="2018" name="Nat. Biotechnol.">
        <title>A standardized bacterial taxonomy based on genome phylogeny substantially revises the tree of life.</title>
        <authorList>
            <person name="Parks D.H."/>
            <person name="Chuvochina M."/>
            <person name="Waite D.W."/>
            <person name="Rinke C."/>
            <person name="Skarshewski A."/>
            <person name="Chaumeil P.A."/>
            <person name="Hugenholtz P."/>
        </authorList>
    </citation>
    <scope>NUCLEOTIDE SEQUENCE [LARGE SCALE GENOMIC DNA]</scope>
    <source>
        <strain evidence="3">UBA11482</strain>
    </source>
</reference>
<proteinExistence type="predicted"/>
<dbReference type="InterPro" id="IPR021908">
    <property type="entry name" value="YfbK_C"/>
</dbReference>
<dbReference type="InterPro" id="IPR008969">
    <property type="entry name" value="CarboxyPept-like_regulatory"/>
</dbReference>
<dbReference type="Pfam" id="PF12450">
    <property type="entry name" value="vWF_A"/>
    <property type="match status" value="1"/>
</dbReference>
<dbReference type="InterPro" id="IPR036465">
    <property type="entry name" value="vWFA_dom_sf"/>
</dbReference>
<feature type="signal peptide" evidence="1">
    <location>
        <begin position="1"/>
        <end position="24"/>
    </location>
</feature>
<evidence type="ECO:0000313" key="3">
    <source>
        <dbReference type="EMBL" id="HBJ09654.1"/>
    </source>
</evidence>
<dbReference type="Pfam" id="PF13715">
    <property type="entry name" value="CarbopepD_reg_2"/>
    <property type="match status" value="1"/>
</dbReference>
<dbReference type="InterPro" id="IPR002035">
    <property type="entry name" value="VWF_A"/>
</dbReference>
<dbReference type="Gene3D" id="2.60.40.1120">
    <property type="entry name" value="Carboxypeptidase-like, regulatory domain"/>
    <property type="match status" value="1"/>
</dbReference>
<dbReference type="InterPro" id="IPR051266">
    <property type="entry name" value="CLCR"/>
</dbReference>
<dbReference type="RefSeq" id="WP_297304824.1">
    <property type="nucleotide sequence ID" value="NZ_CAUAJF010000057.1"/>
</dbReference>
<dbReference type="InterPro" id="IPR022156">
    <property type="entry name" value="Uncharacterised_YfbK_N"/>
</dbReference>
<feature type="domain" description="VWFA" evidence="2">
    <location>
        <begin position="249"/>
        <end position="427"/>
    </location>
</feature>
<name>A0A354M565_9BACT</name>
<dbReference type="SUPFAM" id="SSF49464">
    <property type="entry name" value="Carboxypeptidase regulatory domain-like"/>
    <property type="match status" value="1"/>
</dbReference>
<dbReference type="Gene3D" id="3.40.50.410">
    <property type="entry name" value="von Willebrand factor, type A domain"/>
    <property type="match status" value="1"/>
</dbReference>
<dbReference type="PROSITE" id="PS50234">
    <property type="entry name" value="VWFA"/>
    <property type="match status" value="1"/>
</dbReference>
<dbReference type="AlphaFoldDB" id="A0A354M565"/>
<dbReference type="Pfam" id="PF12034">
    <property type="entry name" value="YfbK_C"/>
    <property type="match status" value="1"/>
</dbReference>
<organism evidence="3 4">
    <name type="scientific">Coprobacter fastidiosus</name>
    <dbReference type="NCBI Taxonomy" id="1099853"/>
    <lineage>
        <taxon>Bacteria</taxon>
        <taxon>Pseudomonadati</taxon>
        <taxon>Bacteroidota</taxon>
        <taxon>Bacteroidia</taxon>
        <taxon>Bacteroidales</taxon>
        <taxon>Barnesiellaceae</taxon>
        <taxon>Coprobacter</taxon>
    </lineage>
</organism>
<dbReference type="EMBL" id="DNWC01000152">
    <property type="protein sequence ID" value="HBJ09654.1"/>
    <property type="molecule type" value="Genomic_DNA"/>
</dbReference>
<dbReference type="PANTHER" id="PTHR10579">
    <property type="entry name" value="CALCIUM-ACTIVATED CHLORIDE CHANNEL REGULATOR"/>
    <property type="match status" value="1"/>
</dbReference>
<dbReference type="Proteomes" id="UP000262954">
    <property type="component" value="Unassembled WGS sequence"/>
</dbReference>
<dbReference type="SUPFAM" id="SSF53300">
    <property type="entry name" value="vWA-like"/>
    <property type="match status" value="1"/>
</dbReference>